<evidence type="ECO:0000256" key="2">
    <source>
        <dbReference type="ARBA" id="ARBA00004613"/>
    </source>
</evidence>
<keyword evidence="12" id="KW-0325">Glycoprotein</keyword>
<evidence type="ECO:0000256" key="10">
    <source>
        <dbReference type="ARBA" id="ARBA00022729"/>
    </source>
</evidence>
<comment type="catalytic activity">
    <reaction evidence="1">
        <text>Deacetylation of xylans and xylo-oligosaccharides.</text>
        <dbReference type="EC" id="3.1.1.72"/>
    </reaction>
</comment>
<dbReference type="CDD" id="cd02440">
    <property type="entry name" value="AdoMet_MTases"/>
    <property type="match status" value="1"/>
</dbReference>
<dbReference type="InterPro" id="IPR050955">
    <property type="entry name" value="Plant_Biomass_Hydrol_Est"/>
</dbReference>
<evidence type="ECO:0000256" key="13">
    <source>
        <dbReference type="ARBA" id="ARBA00023277"/>
    </source>
</evidence>
<dbReference type="NCBIfam" id="TIGR01840">
    <property type="entry name" value="esterase_phb"/>
    <property type="match status" value="1"/>
</dbReference>
<dbReference type="Pfam" id="PF10503">
    <property type="entry name" value="Esterase_PHB"/>
    <property type="match status" value="1"/>
</dbReference>
<feature type="chain" id="PRO_5029036146" description="Carboxylic ester hydrolase" evidence="16">
    <location>
        <begin position="22"/>
        <end position="585"/>
    </location>
</feature>
<organism evidence="18 19">
    <name type="scientific">Aspergillus thermomutatus</name>
    <name type="common">Neosartorya pseudofischeri</name>
    <dbReference type="NCBI Taxonomy" id="41047"/>
    <lineage>
        <taxon>Eukaryota</taxon>
        <taxon>Fungi</taxon>
        <taxon>Dikarya</taxon>
        <taxon>Ascomycota</taxon>
        <taxon>Pezizomycotina</taxon>
        <taxon>Eurotiomycetes</taxon>
        <taxon>Eurotiomycetidae</taxon>
        <taxon>Eurotiales</taxon>
        <taxon>Aspergillaceae</taxon>
        <taxon>Aspergillus</taxon>
        <taxon>Aspergillus subgen. Fumigati</taxon>
    </lineage>
</organism>
<reference evidence="18" key="1">
    <citation type="submission" date="2018-08" db="EMBL/GenBank/DDBJ databases">
        <title>Draft genome sequence of azole-resistant Aspergillus thermomutatus (Neosartorya pseudofischeri) strain HMR AF 39, isolated from a human nasal aspirate.</title>
        <authorList>
            <person name="Parent-Michaud M."/>
            <person name="Dufresne P.J."/>
            <person name="Fournier E."/>
            <person name="Martineau C."/>
            <person name="Moreira S."/>
            <person name="Perkins V."/>
            <person name="De Repentigny L."/>
            <person name="Dufresne S.F."/>
        </authorList>
    </citation>
    <scope>NUCLEOTIDE SEQUENCE [LARGE SCALE GENOMIC DNA]</scope>
    <source>
        <strain evidence="18">HMR AF 39</strain>
    </source>
</reference>
<comment type="subunit">
    <text evidence="4">Monomer.</text>
</comment>
<dbReference type="GO" id="GO:0045493">
    <property type="term" value="P:xylan catabolic process"/>
    <property type="evidence" value="ECO:0007669"/>
    <property type="project" value="UniProtKB-UniRule"/>
</dbReference>
<dbReference type="EMBL" id="NKHU02000043">
    <property type="protein sequence ID" value="RHZ61550.1"/>
    <property type="molecule type" value="Genomic_DNA"/>
</dbReference>
<keyword evidence="6 16" id="KW-0964">Secreted</keyword>
<dbReference type="PANTHER" id="PTHR43037">
    <property type="entry name" value="UNNAMED PRODUCT-RELATED"/>
    <property type="match status" value="1"/>
</dbReference>
<dbReference type="AlphaFoldDB" id="A0A397HMA5"/>
<keyword evidence="7" id="KW-0489">Methyltransferase</keyword>
<dbReference type="SUPFAM" id="SSF53474">
    <property type="entry name" value="alpha/beta-Hydrolases"/>
    <property type="match status" value="2"/>
</dbReference>
<dbReference type="InterPro" id="IPR029063">
    <property type="entry name" value="SAM-dependent_MTases_sf"/>
</dbReference>
<dbReference type="RefSeq" id="XP_026616480.1">
    <property type="nucleotide sequence ID" value="XM_026762470.1"/>
</dbReference>
<evidence type="ECO:0000256" key="3">
    <source>
        <dbReference type="ARBA" id="ARBA00007052"/>
    </source>
</evidence>
<feature type="compositionally biased region" description="Basic and acidic residues" evidence="17">
    <location>
        <begin position="319"/>
        <end position="330"/>
    </location>
</feature>
<dbReference type="STRING" id="41047.A0A397HMA5"/>
<dbReference type="EC" id="3.1.1.-" evidence="16"/>
<dbReference type="VEuPathDB" id="FungiDB:CDV56_108851"/>
<dbReference type="GO" id="GO:0046555">
    <property type="term" value="F:acetylxylan esterase activity"/>
    <property type="evidence" value="ECO:0007669"/>
    <property type="project" value="UniProtKB-EC"/>
</dbReference>
<evidence type="ECO:0000256" key="4">
    <source>
        <dbReference type="ARBA" id="ARBA00011245"/>
    </source>
</evidence>
<dbReference type="SUPFAM" id="SSF53335">
    <property type="entry name" value="S-adenosyl-L-methionine-dependent methyltransferases"/>
    <property type="match status" value="1"/>
</dbReference>
<comment type="subcellular location">
    <subcellularLocation>
        <location evidence="2 16">Secreted</location>
    </subcellularLocation>
</comment>
<keyword evidence="13 16" id="KW-0119">Carbohydrate metabolism</keyword>
<comment type="function">
    <text evidence="15">Acetylxylan esterase involved in the hydrolysis of xylan, a major structural heterogeneous polysaccharide found in plant biomass representing the second most abundant polysaccharide in the biosphere, after cellulose. Degrades acetylated xylans by cleaving acetyl side groups from the hetero-xylan backbone.</text>
</comment>
<dbReference type="OrthoDB" id="276151at2759"/>
<dbReference type="GeneID" id="38130825"/>
<evidence type="ECO:0000256" key="15">
    <source>
        <dbReference type="ARBA" id="ARBA00037069"/>
    </source>
</evidence>
<evidence type="ECO:0000313" key="18">
    <source>
        <dbReference type="EMBL" id="RHZ61550.1"/>
    </source>
</evidence>
<feature type="region of interest" description="Disordered" evidence="17">
    <location>
        <begin position="314"/>
        <end position="335"/>
    </location>
</feature>
<comment type="function">
    <text evidence="16">Esterase involved in the hydrolysis of xylan, a major structural heterogeneous polysaccharide found in plant biomass representing the second most abundant polysaccharide in the biosphere, after cellulose.</text>
</comment>
<keyword evidence="14 16" id="KW-0624">Polysaccharide degradation</keyword>
<evidence type="ECO:0000256" key="12">
    <source>
        <dbReference type="ARBA" id="ARBA00023180"/>
    </source>
</evidence>
<keyword evidence="19" id="KW-1185">Reference proteome</keyword>
<dbReference type="Pfam" id="PF05724">
    <property type="entry name" value="TPMT"/>
    <property type="match status" value="1"/>
</dbReference>
<dbReference type="PANTHER" id="PTHR43037:SF3">
    <property type="entry name" value="FERULOYL ESTERASE B"/>
    <property type="match status" value="1"/>
</dbReference>
<dbReference type="PROSITE" id="PS51585">
    <property type="entry name" value="SAM_MT_TPMT"/>
    <property type="match status" value="1"/>
</dbReference>
<accession>A0A397HMA5</accession>
<dbReference type="InterPro" id="IPR010126">
    <property type="entry name" value="Esterase_phb"/>
</dbReference>
<dbReference type="Gene3D" id="3.40.50.150">
    <property type="entry name" value="Vaccinia Virus protein VP39"/>
    <property type="match status" value="1"/>
</dbReference>
<comment type="caution">
    <text evidence="18">The sequence shown here is derived from an EMBL/GenBank/DDBJ whole genome shotgun (WGS) entry which is preliminary data.</text>
</comment>
<keyword evidence="8" id="KW-0808">Transferase</keyword>
<proteinExistence type="inferred from homology"/>
<keyword evidence="11 16" id="KW-0378">Hydrolase</keyword>
<comment type="similarity">
    <text evidence="3">Belongs to the carbohydrate esterase 1 (CE1) family. AxeA subfamily.</text>
</comment>
<protein>
    <recommendedName>
        <fullName evidence="16">Carboxylic ester hydrolase</fullName>
        <ecNumber evidence="16">3.1.1.-</ecNumber>
    </recommendedName>
</protein>
<evidence type="ECO:0000256" key="11">
    <source>
        <dbReference type="ARBA" id="ARBA00022801"/>
    </source>
</evidence>
<evidence type="ECO:0000313" key="19">
    <source>
        <dbReference type="Proteomes" id="UP000215305"/>
    </source>
</evidence>
<dbReference type="Gene3D" id="3.40.50.1820">
    <property type="entry name" value="alpha/beta hydrolase"/>
    <property type="match status" value="1"/>
</dbReference>
<dbReference type="GO" id="GO:0008757">
    <property type="term" value="F:S-adenosylmethionine-dependent methyltransferase activity"/>
    <property type="evidence" value="ECO:0007669"/>
    <property type="project" value="InterPro"/>
</dbReference>
<gene>
    <name evidence="18" type="ORF">CDV56_108851</name>
</gene>
<evidence type="ECO:0000256" key="14">
    <source>
        <dbReference type="ARBA" id="ARBA00023326"/>
    </source>
</evidence>
<name>A0A397HMA5_ASPTH</name>
<dbReference type="InterPro" id="IPR029058">
    <property type="entry name" value="AB_hydrolase_fold"/>
</dbReference>
<evidence type="ECO:0000256" key="16">
    <source>
        <dbReference type="RuleBase" id="RU367147"/>
    </source>
</evidence>
<evidence type="ECO:0000256" key="1">
    <source>
        <dbReference type="ARBA" id="ARBA00001691"/>
    </source>
</evidence>
<dbReference type="Proteomes" id="UP000215305">
    <property type="component" value="Unassembled WGS sequence"/>
</dbReference>
<evidence type="ECO:0000256" key="6">
    <source>
        <dbReference type="ARBA" id="ARBA00022525"/>
    </source>
</evidence>
<keyword evidence="9" id="KW-0949">S-adenosyl-L-methionine</keyword>
<dbReference type="GO" id="GO:0005576">
    <property type="term" value="C:extracellular region"/>
    <property type="evidence" value="ECO:0007669"/>
    <property type="project" value="UniProtKB-SubCell"/>
</dbReference>
<keyword evidence="5 16" id="KW-0719">Serine esterase</keyword>
<sequence length="585" mass="63776">MTPFSFLFALLLYVLTVGARALGSHSSPILPRAGSLEQVTNFGDNPSNVAMYIYVPTNLATNPSIIVAIHYCTGTAEAYFTGSPYATLAEQYGFIVIYPESPYEGKCWDVSSQATLTHNGGGNSNSIANMVTWTIEQYNADSSKVFVTGSSSGAMMTNVMAATYPELFAAGIAYSGVAAGCFMSAANQVDAWNSSCSQGQVIATPEVWAGVAEAMFPGYNGPRPKMQIYHGSVDEALYPQNYNETCKQWAGVFGYDYGAPHTVVENTPEANYETTTWGDKLQGIYATGVGHTVPIHGDQDMIWFGPYRPIPSTTPNPTHIERRSSPEDHGSGWSNLWETGEDNLWDRGLPSPALIDLIEQQQQSPTSLFNPFTADGQRKKALVPGCGRGYDVVMLALHGFDASGLEISAKAVSEAEAYAASAMSQPQAYNFGAGYQAENSSPGSVNFMQGDFFQPDWSGDEKYDLVYDYTFLCALHPSMRRDWAMRMASLVSTGGLLVCLEFPMYKDLGLPGPPWGLKGVHWDLLARGGDGLLTDNVGERETDTQGQFQRVLYVKPERTYEVGKGTDMLSVYMRKEVGRLWGTEE</sequence>
<evidence type="ECO:0000256" key="8">
    <source>
        <dbReference type="ARBA" id="ARBA00022679"/>
    </source>
</evidence>
<evidence type="ECO:0000256" key="9">
    <source>
        <dbReference type="ARBA" id="ARBA00022691"/>
    </source>
</evidence>
<evidence type="ECO:0000256" key="17">
    <source>
        <dbReference type="SAM" id="MobiDB-lite"/>
    </source>
</evidence>
<dbReference type="InterPro" id="IPR008854">
    <property type="entry name" value="TPMT"/>
</dbReference>
<evidence type="ECO:0000256" key="5">
    <source>
        <dbReference type="ARBA" id="ARBA00022487"/>
    </source>
</evidence>
<feature type="signal peptide" evidence="16">
    <location>
        <begin position="1"/>
        <end position="21"/>
    </location>
</feature>
<keyword evidence="10 16" id="KW-0732">Signal</keyword>
<evidence type="ECO:0000256" key="7">
    <source>
        <dbReference type="ARBA" id="ARBA00022603"/>
    </source>
</evidence>
<dbReference type="GO" id="GO:0032259">
    <property type="term" value="P:methylation"/>
    <property type="evidence" value="ECO:0007669"/>
    <property type="project" value="UniProtKB-KW"/>
</dbReference>